<evidence type="ECO:0000313" key="2">
    <source>
        <dbReference type="EMBL" id="JAD43971.1"/>
    </source>
</evidence>
<keyword evidence="1" id="KW-0472">Membrane</keyword>
<sequence>MIDRKRYLFEPVFSSYCFCITYCYIIPIRNDCYFHSFPT</sequence>
<organism evidence="2">
    <name type="scientific">Arundo donax</name>
    <name type="common">Giant reed</name>
    <name type="synonym">Donax arundinaceus</name>
    <dbReference type="NCBI Taxonomy" id="35708"/>
    <lineage>
        <taxon>Eukaryota</taxon>
        <taxon>Viridiplantae</taxon>
        <taxon>Streptophyta</taxon>
        <taxon>Embryophyta</taxon>
        <taxon>Tracheophyta</taxon>
        <taxon>Spermatophyta</taxon>
        <taxon>Magnoliopsida</taxon>
        <taxon>Liliopsida</taxon>
        <taxon>Poales</taxon>
        <taxon>Poaceae</taxon>
        <taxon>PACMAD clade</taxon>
        <taxon>Arundinoideae</taxon>
        <taxon>Arundineae</taxon>
        <taxon>Arundo</taxon>
    </lineage>
</organism>
<accession>A0A0A8ZYR7</accession>
<name>A0A0A8ZYR7_ARUDO</name>
<dbReference type="EMBL" id="GBRH01253924">
    <property type="protein sequence ID" value="JAD43971.1"/>
    <property type="molecule type" value="Transcribed_RNA"/>
</dbReference>
<reference evidence="2" key="1">
    <citation type="submission" date="2014-09" db="EMBL/GenBank/DDBJ databases">
        <authorList>
            <person name="Magalhaes I.L.F."/>
            <person name="Oliveira U."/>
            <person name="Santos F.R."/>
            <person name="Vidigal T.H.D.A."/>
            <person name="Brescovit A.D."/>
            <person name="Santos A.J."/>
        </authorList>
    </citation>
    <scope>NUCLEOTIDE SEQUENCE</scope>
    <source>
        <tissue evidence="2">Shoot tissue taken approximately 20 cm above the soil surface</tissue>
    </source>
</reference>
<dbReference type="AlphaFoldDB" id="A0A0A8ZYR7"/>
<reference evidence="2" key="2">
    <citation type="journal article" date="2015" name="Data Brief">
        <title>Shoot transcriptome of the giant reed, Arundo donax.</title>
        <authorList>
            <person name="Barrero R.A."/>
            <person name="Guerrero F.D."/>
            <person name="Moolhuijzen P."/>
            <person name="Goolsby J.A."/>
            <person name="Tidwell J."/>
            <person name="Bellgard S.E."/>
            <person name="Bellgard M.I."/>
        </authorList>
    </citation>
    <scope>NUCLEOTIDE SEQUENCE</scope>
    <source>
        <tissue evidence="2">Shoot tissue taken approximately 20 cm above the soil surface</tissue>
    </source>
</reference>
<feature type="transmembrane region" description="Helical" evidence="1">
    <location>
        <begin position="7"/>
        <end position="28"/>
    </location>
</feature>
<proteinExistence type="predicted"/>
<protein>
    <submittedName>
        <fullName evidence="2">Uncharacterized protein</fullName>
    </submittedName>
</protein>
<evidence type="ECO:0000256" key="1">
    <source>
        <dbReference type="SAM" id="Phobius"/>
    </source>
</evidence>
<keyword evidence="1" id="KW-1133">Transmembrane helix</keyword>
<keyword evidence="1" id="KW-0812">Transmembrane</keyword>